<evidence type="ECO:0000256" key="2">
    <source>
        <dbReference type="SAM" id="MobiDB-lite"/>
    </source>
</evidence>
<dbReference type="Pfam" id="PF03760">
    <property type="entry name" value="LEA_1"/>
    <property type="match status" value="1"/>
</dbReference>
<comment type="caution">
    <text evidence="3">The sequence shown here is derived from an EMBL/GenBank/DDBJ whole genome shotgun (WGS) entry which is preliminary data.</text>
</comment>
<reference evidence="3 4" key="1">
    <citation type="submission" date="2019-12" db="EMBL/GenBank/DDBJ databases">
        <authorList>
            <person name="Alioto T."/>
            <person name="Alioto T."/>
            <person name="Gomez Garrido J."/>
        </authorList>
    </citation>
    <scope>NUCLEOTIDE SEQUENCE [LARGE SCALE GENOMIC DNA]</scope>
</reference>
<dbReference type="Gramene" id="OE9A068424T1">
    <property type="protein sequence ID" value="OE9A068424C1"/>
    <property type="gene ID" value="OE9A068424"/>
</dbReference>
<protein>
    <submittedName>
        <fullName evidence="3">11 kDa late embryogenesis abundant -like</fullName>
    </submittedName>
</protein>
<evidence type="ECO:0000313" key="4">
    <source>
        <dbReference type="Proteomes" id="UP000594638"/>
    </source>
</evidence>
<feature type="region of interest" description="Disordered" evidence="2">
    <location>
        <begin position="1"/>
        <end position="84"/>
    </location>
</feature>
<accession>A0A8S0TLV1</accession>
<feature type="compositionally biased region" description="Basic and acidic residues" evidence="2">
    <location>
        <begin position="25"/>
        <end position="34"/>
    </location>
</feature>
<feature type="compositionally biased region" description="Basic residues" evidence="2">
    <location>
        <begin position="15"/>
        <end position="24"/>
    </location>
</feature>
<keyword evidence="4" id="KW-1185">Reference proteome</keyword>
<sequence length="84" mass="9221">MAEKMTALDPLQKKMPTRNKKKRIHAAELQKQEAQDQNIAMRQEASVGNTVEGKGGSEESKTVGVEDPNVVGSARTGYGFRNTF</sequence>
<proteinExistence type="inferred from homology"/>
<evidence type="ECO:0000313" key="3">
    <source>
        <dbReference type="EMBL" id="CAA3006755.1"/>
    </source>
</evidence>
<gene>
    <name evidence="3" type="ORF">OLEA9_A068424</name>
</gene>
<dbReference type="Proteomes" id="UP000594638">
    <property type="component" value="Unassembled WGS sequence"/>
</dbReference>
<organism evidence="3 4">
    <name type="scientific">Olea europaea subsp. europaea</name>
    <dbReference type="NCBI Taxonomy" id="158383"/>
    <lineage>
        <taxon>Eukaryota</taxon>
        <taxon>Viridiplantae</taxon>
        <taxon>Streptophyta</taxon>
        <taxon>Embryophyta</taxon>
        <taxon>Tracheophyta</taxon>
        <taxon>Spermatophyta</taxon>
        <taxon>Magnoliopsida</taxon>
        <taxon>eudicotyledons</taxon>
        <taxon>Gunneridae</taxon>
        <taxon>Pentapetalae</taxon>
        <taxon>asterids</taxon>
        <taxon>lamiids</taxon>
        <taxon>Lamiales</taxon>
        <taxon>Oleaceae</taxon>
        <taxon>Oleeae</taxon>
        <taxon>Olea</taxon>
    </lineage>
</organism>
<dbReference type="InterPro" id="IPR005513">
    <property type="entry name" value="LEA_1"/>
</dbReference>
<comment type="similarity">
    <text evidence="1">Belongs to the LEA type 1 family.</text>
</comment>
<name>A0A8S0TLV1_OLEEU</name>
<dbReference type="AlphaFoldDB" id="A0A8S0TLV1"/>
<dbReference type="EMBL" id="CACTIH010007264">
    <property type="protein sequence ID" value="CAA3006755.1"/>
    <property type="molecule type" value="Genomic_DNA"/>
</dbReference>
<evidence type="ECO:0000256" key="1">
    <source>
        <dbReference type="ARBA" id="ARBA00010975"/>
    </source>
</evidence>
<dbReference type="GO" id="GO:0009793">
    <property type="term" value="P:embryo development ending in seed dormancy"/>
    <property type="evidence" value="ECO:0007669"/>
    <property type="project" value="InterPro"/>
</dbReference>